<dbReference type="SUPFAM" id="SSF103190">
    <property type="entry name" value="Sensory domain-like"/>
    <property type="match status" value="1"/>
</dbReference>
<reference evidence="9 10" key="1">
    <citation type="submission" date="2022-10" db="EMBL/GenBank/DDBJ databases">
        <title>Xanthomonas sp. H13-6.</title>
        <authorList>
            <person name="Liu X."/>
            <person name="Deng Z."/>
            <person name="Jiang Y."/>
            <person name="Yu T."/>
            <person name="Ai J."/>
        </authorList>
    </citation>
    <scope>NUCLEOTIDE SEQUENCE [LARGE SCALE GENOMIC DNA]</scope>
    <source>
        <strain evidence="9 10">H13-6</strain>
    </source>
</reference>
<keyword evidence="3" id="KW-0807">Transducer</keyword>
<dbReference type="InterPro" id="IPR004089">
    <property type="entry name" value="MCPsignal_dom"/>
</dbReference>
<dbReference type="Pfam" id="PF18575">
    <property type="entry name" value="HAMP_N3"/>
    <property type="match status" value="1"/>
</dbReference>
<evidence type="ECO:0000256" key="2">
    <source>
        <dbReference type="ARBA" id="ARBA00029447"/>
    </source>
</evidence>
<dbReference type="Pfam" id="PF18947">
    <property type="entry name" value="HAMP_2"/>
    <property type="match status" value="1"/>
</dbReference>
<dbReference type="Pfam" id="PF00672">
    <property type="entry name" value="HAMP"/>
    <property type="match status" value="1"/>
</dbReference>
<evidence type="ECO:0000256" key="4">
    <source>
        <dbReference type="SAM" id="Coils"/>
    </source>
</evidence>
<evidence type="ECO:0000259" key="8">
    <source>
        <dbReference type="PROSITE" id="PS50885"/>
    </source>
</evidence>
<dbReference type="SUPFAM" id="SSF158472">
    <property type="entry name" value="HAMP domain-like"/>
    <property type="match status" value="1"/>
</dbReference>
<dbReference type="Pfam" id="PF00015">
    <property type="entry name" value="MCPsignal"/>
    <property type="match status" value="1"/>
</dbReference>
<keyword evidence="4" id="KW-0175">Coiled coil</keyword>
<keyword evidence="10" id="KW-1185">Reference proteome</keyword>
<dbReference type="PANTHER" id="PTHR43531">
    <property type="entry name" value="PROTEIN ICFG"/>
    <property type="match status" value="1"/>
</dbReference>
<dbReference type="Gene3D" id="1.20.120.1530">
    <property type="match status" value="2"/>
</dbReference>
<proteinExistence type="inferred from homology"/>
<comment type="similarity">
    <text evidence="2">Belongs to the methyl-accepting chemotaxis (MCP) protein family.</text>
</comment>
<dbReference type="PROSITE" id="PS50885">
    <property type="entry name" value="HAMP"/>
    <property type="match status" value="2"/>
</dbReference>
<dbReference type="Gene3D" id="3.30.450.20">
    <property type="entry name" value="PAS domain"/>
    <property type="match status" value="1"/>
</dbReference>
<evidence type="ECO:0000259" key="7">
    <source>
        <dbReference type="PROSITE" id="PS50111"/>
    </source>
</evidence>
<sequence length="885" mass="93465">MKNLSNLSIGARLALLVTVAVAFVLLLLTWLVYRQSASAYETKSRQGLATATHVMQDTIALYDRALTEDTERLAGGLAAMLPPGPATQDPHHLLQRGDYSVPDLSFGGKRLPSDHAVVDRFTEGTSAVATVFSRTGDDFVRISTSLTNDAGERVIGTALDHAHPAYPLVSSGQAYTGRARLFGRDYMTHYRPLLDSDGNAIGILFVGVNYGDGLAALKERMRQLEIGAGGYFFVVDDSDGDGKGDLVVHPSSEGGKADALVAERDRAAFRALVDGGNGVAVLALAGKSGEAAVPATVTVERFAPWKWTLVGVEPRTQLTATLRGMMGVMLMLSAAAIALLATLVFVASRRMVGRPLARAAAVARHIAAGKLDNAIAVHGRDEAGQLLESMDTMQRQLQSVIAAQGEMARQHDAGTISYRMDETLFPGDYGRMVRDTNALVASHIAVKLRLCQIMQRYAIGDLSEDMDRLPGEKAVLTEAMDTTKANLSAINAEIKRLAGAAAAGDFSQRGDLDRYQYDFRDMVAGLNRLMETTDGNLAEVSALLQAIARGDLTVRMDGDFHGVFARMRDDANATVAQLTSIVGRIQAAASSINLAASEIATGNTDLSRRTEQQAANLEETAASMEELTSTVRQNAEHARQANQLAIGAHGVASQGGEVVGQVVTTMSAIEASSKKIADIISVIDGIAFQTNILALNAAVEAARAGEQGRGFAVVASEVRTLAQRSAGAAKEIKGLIDDSVEKVSEGSQLVHQAGTTMGEIVGSVQRVTDIMAEISAASQEQSAGIEQVNQTVTQMDEATQQNAALVEEATAAARSMEEQASQLAEAVAVFRVEAGPQRAAIVPTAPPKPGTGTRSTARAAAASPGTASTTRPLPMAVGEADWREF</sequence>
<dbReference type="SUPFAM" id="SSF58104">
    <property type="entry name" value="Methyl-accepting chemotaxis protein (MCP) signaling domain"/>
    <property type="match status" value="1"/>
</dbReference>
<feature type="domain" description="HAMP" evidence="8">
    <location>
        <begin position="350"/>
        <end position="402"/>
    </location>
</feature>
<dbReference type="SMART" id="SM00283">
    <property type="entry name" value="MA"/>
    <property type="match status" value="1"/>
</dbReference>
<dbReference type="RefSeq" id="WP_265127648.1">
    <property type="nucleotide sequence ID" value="NZ_JAPCHY010000007.1"/>
</dbReference>
<feature type="transmembrane region" description="Helical" evidence="6">
    <location>
        <begin position="324"/>
        <end position="348"/>
    </location>
</feature>
<dbReference type="Pfam" id="PF17201">
    <property type="entry name" value="Cache_3-Cache_2"/>
    <property type="match status" value="1"/>
</dbReference>
<evidence type="ECO:0000256" key="1">
    <source>
        <dbReference type="ARBA" id="ARBA00022481"/>
    </source>
</evidence>
<feature type="coiled-coil region" evidence="4">
    <location>
        <begin position="788"/>
        <end position="826"/>
    </location>
</feature>
<gene>
    <name evidence="9" type="ORF">OK345_09100</name>
</gene>
<dbReference type="InterPro" id="IPR041395">
    <property type="entry name" value="McpB_HAMP_3rd"/>
</dbReference>
<keyword evidence="6" id="KW-0812">Transmembrane</keyword>
<keyword evidence="1" id="KW-0488">Methylation</keyword>
<dbReference type="InterPro" id="IPR033462">
    <property type="entry name" value="Cache_3-Cache_2"/>
</dbReference>
<dbReference type="SMART" id="SM00304">
    <property type="entry name" value="HAMP"/>
    <property type="match status" value="2"/>
</dbReference>
<accession>A0ABT3JW06</accession>
<name>A0ABT3JW06_9XANT</name>
<dbReference type="Gene3D" id="1.10.287.950">
    <property type="entry name" value="Methyl-accepting chemotaxis protein"/>
    <property type="match status" value="1"/>
</dbReference>
<feature type="domain" description="Methyl-accepting transducer" evidence="7">
    <location>
        <begin position="588"/>
        <end position="817"/>
    </location>
</feature>
<dbReference type="EMBL" id="JAPCHY010000007">
    <property type="protein sequence ID" value="MCW4472661.1"/>
    <property type="molecule type" value="Genomic_DNA"/>
</dbReference>
<keyword evidence="6" id="KW-0472">Membrane</keyword>
<feature type="region of interest" description="Disordered" evidence="5">
    <location>
        <begin position="841"/>
        <end position="885"/>
    </location>
</feature>
<comment type="caution">
    <text evidence="9">The sequence shown here is derived from an EMBL/GenBank/DDBJ whole genome shotgun (WGS) entry which is preliminary data.</text>
</comment>
<evidence type="ECO:0000313" key="10">
    <source>
        <dbReference type="Proteomes" id="UP001209922"/>
    </source>
</evidence>
<evidence type="ECO:0000313" key="9">
    <source>
        <dbReference type="EMBL" id="MCW4472661.1"/>
    </source>
</evidence>
<evidence type="ECO:0000256" key="5">
    <source>
        <dbReference type="SAM" id="MobiDB-lite"/>
    </source>
</evidence>
<dbReference type="PANTHER" id="PTHR43531:SF14">
    <property type="entry name" value="METHYL-ACCEPTING CHEMOTAXIS PROTEIN I-RELATED"/>
    <property type="match status" value="1"/>
</dbReference>
<evidence type="ECO:0000256" key="3">
    <source>
        <dbReference type="PROSITE-ProRule" id="PRU00284"/>
    </source>
</evidence>
<dbReference type="InterPro" id="IPR051310">
    <property type="entry name" value="MCP_chemotaxis"/>
</dbReference>
<dbReference type="InterPro" id="IPR003660">
    <property type="entry name" value="HAMP_dom"/>
</dbReference>
<evidence type="ECO:0000256" key="6">
    <source>
        <dbReference type="SAM" id="Phobius"/>
    </source>
</evidence>
<feature type="domain" description="HAMP" evidence="8">
    <location>
        <begin position="537"/>
        <end position="583"/>
    </location>
</feature>
<dbReference type="CDD" id="cd11386">
    <property type="entry name" value="MCP_signal"/>
    <property type="match status" value="1"/>
</dbReference>
<organism evidence="9 10">
    <name type="scientific">Xanthomonas chitinilytica</name>
    <dbReference type="NCBI Taxonomy" id="2989819"/>
    <lineage>
        <taxon>Bacteria</taxon>
        <taxon>Pseudomonadati</taxon>
        <taxon>Pseudomonadota</taxon>
        <taxon>Gammaproteobacteria</taxon>
        <taxon>Lysobacterales</taxon>
        <taxon>Lysobacteraceae</taxon>
        <taxon>Xanthomonas</taxon>
    </lineage>
</organism>
<keyword evidence="6" id="KW-1133">Transmembrane helix</keyword>
<dbReference type="Proteomes" id="UP001209922">
    <property type="component" value="Unassembled WGS sequence"/>
</dbReference>
<dbReference type="PROSITE" id="PS50111">
    <property type="entry name" value="CHEMOTAXIS_TRANSDUC_2"/>
    <property type="match status" value="1"/>
</dbReference>
<feature type="compositionally biased region" description="Low complexity" evidence="5">
    <location>
        <begin position="850"/>
        <end position="872"/>
    </location>
</feature>
<dbReference type="InterPro" id="IPR029151">
    <property type="entry name" value="Sensor-like_sf"/>
</dbReference>
<protein>
    <submittedName>
        <fullName evidence="9">Cache 3/Cache 2 fusion domain-containing protein</fullName>
    </submittedName>
</protein>